<reference evidence="2" key="1">
    <citation type="submission" date="2013-01" db="EMBL/GenBank/DDBJ databases">
        <title>Draft Genome Sequence of a Mulberry Tree, Morus notabilis C.K. Schneid.</title>
        <authorList>
            <person name="He N."/>
            <person name="Zhao S."/>
        </authorList>
    </citation>
    <scope>NUCLEOTIDE SEQUENCE</scope>
</reference>
<dbReference type="EMBL" id="KE345785">
    <property type="protein sequence ID" value="EXC15945.1"/>
    <property type="molecule type" value="Genomic_DNA"/>
</dbReference>
<dbReference type="Proteomes" id="UP000030645">
    <property type="component" value="Unassembled WGS sequence"/>
</dbReference>
<accession>W9SL59</accession>
<proteinExistence type="predicted"/>
<protein>
    <submittedName>
        <fullName evidence="1">Uncharacterized protein</fullName>
    </submittedName>
</protein>
<sequence length="152" mass="17150">MTRKGQRSKLADISTNSRQKAFICPHGVANCSKLRPLTPYQNRHISAINTGADQLIIVSTSKPKPYTVNSVETPFARGANSVPDGCDKEGRGRSWVIVLSRGEVRCQEARSVVGRGEVHHRRRGRSFAGWWRRLWGRISYLVKFRFVLESKG</sequence>
<evidence type="ECO:0000313" key="1">
    <source>
        <dbReference type="EMBL" id="EXC15945.1"/>
    </source>
</evidence>
<dbReference type="AlphaFoldDB" id="W9SL59"/>
<name>W9SL59_9ROSA</name>
<organism evidence="1 2">
    <name type="scientific">Morus notabilis</name>
    <dbReference type="NCBI Taxonomy" id="981085"/>
    <lineage>
        <taxon>Eukaryota</taxon>
        <taxon>Viridiplantae</taxon>
        <taxon>Streptophyta</taxon>
        <taxon>Embryophyta</taxon>
        <taxon>Tracheophyta</taxon>
        <taxon>Spermatophyta</taxon>
        <taxon>Magnoliopsida</taxon>
        <taxon>eudicotyledons</taxon>
        <taxon>Gunneridae</taxon>
        <taxon>Pentapetalae</taxon>
        <taxon>rosids</taxon>
        <taxon>fabids</taxon>
        <taxon>Rosales</taxon>
        <taxon>Moraceae</taxon>
        <taxon>Moreae</taxon>
        <taxon>Morus</taxon>
    </lineage>
</organism>
<keyword evidence="2" id="KW-1185">Reference proteome</keyword>
<evidence type="ECO:0000313" key="2">
    <source>
        <dbReference type="Proteomes" id="UP000030645"/>
    </source>
</evidence>
<gene>
    <name evidence="1" type="ORF">L484_015748</name>
</gene>